<proteinExistence type="predicted"/>
<dbReference type="Proteomes" id="UP001642464">
    <property type="component" value="Unassembled WGS sequence"/>
</dbReference>
<accession>A0ABP0Q9Z4</accession>
<dbReference type="InterPro" id="IPR013857">
    <property type="entry name" value="NADH-UbQ_OxRdtase-assoc_prot30"/>
</dbReference>
<dbReference type="InterPro" id="IPR008979">
    <property type="entry name" value="Galactose-bd-like_sf"/>
</dbReference>
<reference evidence="3 4" key="1">
    <citation type="submission" date="2024-02" db="EMBL/GenBank/DDBJ databases">
        <authorList>
            <person name="Chen Y."/>
            <person name="Shah S."/>
            <person name="Dougan E. K."/>
            <person name="Thang M."/>
            <person name="Chan C."/>
        </authorList>
    </citation>
    <scope>NUCLEOTIDE SEQUENCE [LARGE SCALE GENOMIC DNA]</scope>
</reference>
<evidence type="ECO:0000313" key="3">
    <source>
        <dbReference type="EMBL" id="CAK9085048.1"/>
    </source>
</evidence>
<keyword evidence="4" id="KW-1185">Reference proteome</keyword>
<gene>
    <name evidence="3" type="ORF">SCF082_LOCUS40302</name>
</gene>
<keyword evidence="1" id="KW-0732">Signal</keyword>
<dbReference type="SUPFAM" id="SSF49785">
    <property type="entry name" value="Galactose-binding domain-like"/>
    <property type="match status" value="1"/>
</dbReference>
<dbReference type="EMBL" id="CAXAMM010039240">
    <property type="protein sequence ID" value="CAK9085048.1"/>
    <property type="molecule type" value="Genomic_DNA"/>
</dbReference>
<name>A0ABP0Q9Z4_9DINO</name>
<evidence type="ECO:0000259" key="2">
    <source>
        <dbReference type="Pfam" id="PF08547"/>
    </source>
</evidence>
<feature type="chain" id="PRO_5046099673" evidence="1">
    <location>
        <begin position="20"/>
        <end position="249"/>
    </location>
</feature>
<dbReference type="Pfam" id="PF08547">
    <property type="entry name" value="CIA30"/>
    <property type="match status" value="1"/>
</dbReference>
<sequence>MARFVVVAIALAARGAAAAADILLASFDGKASHQWKQMNDPVMGGKSTGTFSVANNVGIFDGEVVDVPFLKAPGFIKTSVVDMKPFTRIFPDISACKSIKLEVKSDSDYKGYRFSIGNAHAPGGKFFAYGSLVQKFFEFIEATSPTSTLALLASGPLVSIKTRQDAALDETTVTLPLSGFTDYWDDATGEAIKTCQENKIYCPDVKTLQDMRTMGFWAEGVAGKVHLEIKSAAWPGQFGHCDWRLFWVT</sequence>
<evidence type="ECO:0000256" key="1">
    <source>
        <dbReference type="SAM" id="SignalP"/>
    </source>
</evidence>
<comment type="caution">
    <text evidence="3">The sequence shown here is derived from an EMBL/GenBank/DDBJ whole genome shotgun (WGS) entry which is preliminary data.</text>
</comment>
<protein>
    <submittedName>
        <fullName evidence="3">Chaperone protein DnaJ</fullName>
    </submittedName>
</protein>
<feature type="domain" description="NADH:ubiquinone oxidoreductase intermediate-associated protein 30" evidence="2">
    <location>
        <begin position="29"/>
        <end position="125"/>
    </location>
</feature>
<feature type="signal peptide" evidence="1">
    <location>
        <begin position="1"/>
        <end position="19"/>
    </location>
</feature>
<organism evidence="3 4">
    <name type="scientific">Durusdinium trenchii</name>
    <dbReference type="NCBI Taxonomy" id="1381693"/>
    <lineage>
        <taxon>Eukaryota</taxon>
        <taxon>Sar</taxon>
        <taxon>Alveolata</taxon>
        <taxon>Dinophyceae</taxon>
        <taxon>Suessiales</taxon>
        <taxon>Symbiodiniaceae</taxon>
        <taxon>Durusdinium</taxon>
    </lineage>
</organism>
<evidence type="ECO:0000313" key="4">
    <source>
        <dbReference type="Proteomes" id="UP001642464"/>
    </source>
</evidence>